<accession>A0A1Y2EE37</accession>
<comment type="caution">
    <text evidence="1">The sequence shown here is derived from an EMBL/GenBank/DDBJ whole genome shotgun (WGS) entry which is preliminary data.</text>
</comment>
<dbReference type="InParanoid" id="A0A1Y2EE37"/>
<dbReference type="AlphaFoldDB" id="A0A1Y2EE37"/>
<protein>
    <submittedName>
        <fullName evidence="1">Uncharacterized protein</fullName>
    </submittedName>
</protein>
<dbReference type="EMBL" id="MCFJ01000002">
    <property type="protein sequence ID" value="ORY69832.1"/>
    <property type="molecule type" value="Genomic_DNA"/>
</dbReference>
<gene>
    <name evidence="1" type="ORF">BCR38DRAFT_93742</name>
</gene>
<evidence type="ECO:0000313" key="1">
    <source>
        <dbReference type="EMBL" id="ORY69832.1"/>
    </source>
</evidence>
<name>A0A1Y2EE37_9PEZI</name>
<evidence type="ECO:0000313" key="2">
    <source>
        <dbReference type="Proteomes" id="UP000193689"/>
    </source>
</evidence>
<dbReference type="RefSeq" id="XP_040719782.1">
    <property type="nucleotide sequence ID" value="XM_040865782.1"/>
</dbReference>
<keyword evidence="2" id="KW-1185">Reference proteome</keyword>
<organism evidence="1 2">
    <name type="scientific">Pseudomassariella vexata</name>
    <dbReference type="NCBI Taxonomy" id="1141098"/>
    <lineage>
        <taxon>Eukaryota</taxon>
        <taxon>Fungi</taxon>
        <taxon>Dikarya</taxon>
        <taxon>Ascomycota</taxon>
        <taxon>Pezizomycotina</taxon>
        <taxon>Sordariomycetes</taxon>
        <taxon>Xylariomycetidae</taxon>
        <taxon>Amphisphaeriales</taxon>
        <taxon>Pseudomassariaceae</taxon>
        <taxon>Pseudomassariella</taxon>
    </lineage>
</organism>
<dbReference type="GeneID" id="63781994"/>
<reference evidence="1 2" key="1">
    <citation type="submission" date="2016-07" db="EMBL/GenBank/DDBJ databases">
        <title>Pervasive Adenine N6-methylation of Active Genes in Fungi.</title>
        <authorList>
            <consortium name="DOE Joint Genome Institute"/>
            <person name="Mondo S.J."/>
            <person name="Dannebaum R.O."/>
            <person name="Kuo R.C."/>
            <person name="Labutti K."/>
            <person name="Haridas S."/>
            <person name="Kuo A."/>
            <person name="Salamov A."/>
            <person name="Ahrendt S.R."/>
            <person name="Lipzen A."/>
            <person name="Sullivan W."/>
            <person name="Andreopoulos W.B."/>
            <person name="Clum A."/>
            <person name="Lindquist E."/>
            <person name="Daum C."/>
            <person name="Ramamoorthy G.K."/>
            <person name="Gryganskyi A."/>
            <person name="Culley D."/>
            <person name="Magnuson J.K."/>
            <person name="James T.Y."/>
            <person name="O'Malley M.A."/>
            <person name="Stajich J.E."/>
            <person name="Spatafora J.W."/>
            <person name="Visel A."/>
            <person name="Grigoriev I.V."/>
        </authorList>
    </citation>
    <scope>NUCLEOTIDE SEQUENCE [LARGE SCALE GENOMIC DNA]</scope>
    <source>
        <strain evidence="1 2">CBS 129021</strain>
    </source>
</reference>
<dbReference type="Proteomes" id="UP000193689">
    <property type="component" value="Unassembled WGS sequence"/>
</dbReference>
<proteinExistence type="predicted"/>
<sequence length="170" mass="18767">MTLPCSRISKRSSSCHGLGHIETLYVVRLILSFVSLAGKNTYESGRSSIRNRRFERLELGRRDNAGHVESVARTTAHWLISGHPNAGSIRNGNHPPAISQGTAQDSLGRNQPILGARLDVIWTIYTCSPLPYCPSPTFFALVSISCLHCRCKQEELHGTRLCSLQVVILT</sequence>